<evidence type="ECO:0000256" key="6">
    <source>
        <dbReference type="ARBA" id="ARBA00023163"/>
    </source>
</evidence>
<dbReference type="Proteomes" id="UP000028545">
    <property type="component" value="Unassembled WGS sequence"/>
</dbReference>
<dbReference type="GeneID" id="27719020"/>
<dbReference type="Pfam" id="PF00172">
    <property type="entry name" value="Zn_clus"/>
    <property type="match status" value="1"/>
</dbReference>
<dbReference type="GO" id="GO:0005634">
    <property type="term" value="C:nucleus"/>
    <property type="evidence" value="ECO:0007669"/>
    <property type="project" value="UniProtKB-SubCell"/>
</dbReference>
<sequence>MPQSSLIDNPLLRVSRPVSACSRCRSAKVKCDGKLPACSACEKAGRANECSSASDQFARGKERSYVAALELRVEKLEKQIRYAKERKASMALHEGETLPTDIDRKDSMAAIRVAVQRKAVMKQEKADLDSLVSDFGLLSVDATSRDVEPSVSGGSAFAKLLSVSCYRHRLPDPKDSGLPPQEDARRLVQYYMDNVYALYPCFAEKTIWTVLDSMYQPAGGHSLKFSDYWLFWAVLAVASAAQSRGMNDPFYESGVDFIARAVPYAERALTPGVRATIPSLILLTQYAMYDTRHFDPWHCMGFTTRVVLEMGLHQDPPPHDVKDKSDLETRRKMFHCAYALDRAVSMGHARAFSFTDSTVDVGLPSSTELGRIPSISGHITGPQSNDPALHLFQLRKLQSSWYQTLYQAGDSIILDAQSYLWKSCHDLREWAEQLPPTLPNDIRRAFDLELEWSYVYCLMPSTRAPHMTEYRQSLTFEHAVAFIERMHETVFEAGQTAFTTYYDVMRVYFIGSQLASILRDAFELIVSGRPAALPHSDATGVPAPPVPHRFFQQQFEDNLQRSLKAMRFVDETLGKFGERWEDALQLLNLFGQVSREVRGMLEQRAAQMGMRQGVQQQPQQPLQQQGHLGG</sequence>
<dbReference type="PROSITE" id="PS00463">
    <property type="entry name" value="ZN2_CY6_FUNGAL_1"/>
    <property type="match status" value="1"/>
</dbReference>
<organism evidence="10 11">
    <name type="scientific">Pseudallescheria apiosperma</name>
    <name type="common">Scedosporium apiospermum</name>
    <dbReference type="NCBI Taxonomy" id="563466"/>
    <lineage>
        <taxon>Eukaryota</taxon>
        <taxon>Fungi</taxon>
        <taxon>Dikarya</taxon>
        <taxon>Ascomycota</taxon>
        <taxon>Pezizomycotina</taxon>
        <taxon>Sordariomycetes</taxon>
        <taxon>Hypocreomycetidae</taxon>
        <taxon>Microascales</taxon>
        <taxon>Microascaceae</taxon>
        <taxon>Scedosporium</taxon>
    </lineage>
</organism>
<dbReference type="Gene3D" id="4.10.240.10">
    <property type="entry name" value="Zn(2)-C6 fungal-type DNA-binding domain"/>
    <property type="match status" value="1"/>
</dbReference>
<dbReference type="AlphaFoldDB" id="A0A084GFB7"/>
<keyword evidence="5" id="KW-0238">DNA-binding</keyword>
<dbReference type="InterPro" id="IPR007219">
    <property type="entry name" value="XnlR_reg_dom"/>
</dbReference>
<dbReference type="InterPro" id="IPR036864">
    <property type="entry name" value="Zn2-C6_fun-type_DNA-bd_sf"/>
</dbReference>
<dbReference type="InterPro" id="IPR001138">
    <property type="entry name" value="Zn2Cys6_DnaBD"/>
</dbReference>
<dbReference type="EMBL" id="JOWA01000044">
    <property type="protein sequence ID" value="KEZ46029.1"/>
    <property type="molecule type" value="Genomic_DNA"/>
</dbReference>
<dbReference type="InterPro" id="IPR052202">
    <property type="entry name" value="Yeast_MetPath_Reg"/>
</dbReference>
<dbReference type="CDD" id="cd12148">
    <property type="entry name" value="fungal_TF_MHR"/>
    <property type="match status" value="1"/>
</dbReference>
<dbReference type="Pfam" id="PF04082">
    <property type="entry name" value="Fungal_trans"/>
    <property type="match status" value="1"/>
</dbReference>
<dbReference type="OrthoDB" id="5319458at2759"/>
<evidence type="ECO:0000313" key="10">
    <source>
        <dbReference type="EMBL" id="KEZ46029.1"/>
    </source>
</evidence>
<keyword evidence="3" id="KW-0862">Zinc</keyword>
<dbReference type="CDD" id="cd00067">
    <property type="entry name" value="GAL4"/>
    <property type="match status" value="1"/>
</dbReference>
<name>A0A084GFB7_PSEDA</name>
<keyword evidence="7" id="KW-0539">Nucleus</keyword>
<keyword evidence="4" id="KW-0805">Transcription regulation</keyword>
<dbReference type="GO" id="GO:0043565">
    <property type="term" value="F:sequence-specific DNA binding"/>
    <property type="evidence" value="ECO:0007669"/>
    <property type="project" value="TreeGrafter"/>
</dbReference>
<evidence type="ECO:0000256" key="7">
    <source>
        <dbReference type="ARBA" id="ARBA00023242"/>
    </source>
</evidence>
<dbReference type="SMART" id="SM00066">
    <property type="entry name" value="GAL4"/>
    <property type="match status" value="1"/>
</dbReference>
<evidence type="ECO:0000259" key="9">
    <source>
        <dbReference type="PROSITE" id="PS50048"/>
    </source>
</evidence>
<dbReference type="SMART" id="SM00906">
    <property type="entry name" value="Fungal_trans"/>
    <property type="match status" value="1"/>
</dbReference>
<dbReference type="HOGENOM" id="CLU_019529_0_0_1"/>
<evidence type="ECO:0000256" key="4">
    <source>
        <dbReference type="ARBA" id="ARBA00023015"/>
    </source>
</evidence>
<evidence type="ECO:0000256" key="3">
    <source>
        <dbReference type="ARBA" id="ARBA00022833"/>
    </source>
</evidence>
<dbReference type="GO" id="GO:0045944">
    <property type="term" value="P:positive regulation of transcription by RNA polymerase II"/>
    <property type="evidence" value="ECO:0007669"/>
    <property type="project" value="TreeGrafter"/>
</dbReference>
<evidence type="ECO:0000313" key="11">
    <source>
        <dbReference type="Proteomes" id="UP000028545"/>
    </source>
</evidence>
<dbReference type="RefSeq" id="XP_016645828.1">
    <property type="nucleotide sequence ID" value="XM_016783554.1"/>
</dbReference>
<keyword evidence="6" id="KW-0804">Transcription</keyword>
<dbReference type="GO" id="GO:0006351">
    <property type="term" value="P:DNA-templated transcription"/>
    <property type="evidence" value="ECO:0007669"/>
    <property type="project" value="InterPro"/>
</dbReference>
<reference evidence="10 11" key="1">
    <citation type="journal article" date="2014" name="Genome Announc.">
        <title>Draft genome sequence of the pathogenic fungus Scedosporium apiospermum.</title>
        <authorList>
            <person name="Vandeputte P."/>
            <person name="Ghamrawi S."/>
            <person name="Rechenmann M."/>
            <person name="Iltis A."/>
            <person name="Giraud S."/>
            <person name="Fleury M."/>
            <person name="Thornton C."/>
            <person name="Delhaes L."/>
            <person name="Meyer W."/>
            <person name="Papon N."/>
            <person name="Bouchara J.P."/>
        </authorList>
    </citation>
    <scope>NUCLEOTIDE SEQUENCE [LARGE SCALE GENOMIC DNA]</scope>
    <source>
        <strain evidence="10 11">IHEM 14462</strain>
    </source>
</reference>
<dbReference type="OMA" id="FPCFSET"/>
<comment type="caution">
    <text evidence="10">The sequence shown here is derived from an EMBL/GenBank/DDBJ whole genome shotgun (WGS) entry which is preliminary data.</text>
</comment>
<comment type="subcellular location">
    <subcellularLocation>
        <location evidence="1">Nucleus</location>
    </subcellularLocation>
</comment>
<dbReference type="VEuPathDB" id="FungiDB:SAPIO_CDS0868"/>
<gene>
    <name evidence="10" type="ORF">SAPIO_CDS0868</name>
</gene>
<evidence type="ECO:0000256" key="5">
    <source>
        <dbReference type="ARBA" id="ARBA00023125"/>
    </source>
</evidence>
<dbReference type="GO" id="GO:0000981">
    <property type="term" value="F:DNA-binding transcription factor activity, RNA polymerase II-specific"/>
    <property type="evidence" value="ECO:0007669"/>
    <property type="project" value="InterPro"/>
</dbReference>
<dbReference type="PROSITE" id="PS50048">
    <property type="entry name" value="ZN2_CY6_FUNGAL_2"/>
    <property type="match status" value="1"/>
</dbReference>
<dbReference type="PANTHER" id="PTHR47782">
    <property type="entry name" value="ZN(II)2CYS6 TRANSCRIPTION FACTOR (EUROFUNG)-RELATED"/>
    <property type="match status" value="1"/>
</dbReference>
<keyword evidence="2" id="KW-0479">Metal-binding</keyword>
<evidence type="ECO:0000256" key="8">
    <source>
        <dbReference type="SAM" id="MobiDB-lite"/>
    </source>
</evidence>
<feature type="region of interest" description="Disordered" evidence="8">
    <location>
        <begin position="608"/>
        <end position="630"/>
    </location>
</feature>
<evidence type="ECO:0000256" key="2">
    <source>
        <dbReference type="ARBA" id="ARBA00022723"/>
    </source>
</evidence>
<dbReference type="PANTHER" id="PTHR47782:SF2">
    <property type="entry name" value="TRANSCRIPTION FACTOR, PUTATIVE (AFU_ORTHOLOGUE AFUA_4G12570)-RELATED"/>
    <property type="match status" value="1"/>
</dbReference>
<dbReference type="GO" id="GO:0008270">
    <property type="term" value="F:zinc ion binding"/>
    <property type="evidence" value="ECO:0007669"/>
    <property type="project" value="InterPro"/>
</dbReference>
<keyword evidence="11" id="KW-1185">Reference proteome</keyword>
<feature type="domain" description="Zn(2)-C6 fungal-type" evidence="9">
    <location>
        <begin position="20"/>
        <end position="52"/>
    </location>
</feature>
<protein>
    <recommendedName>
        <fullName evidence="9">Zn(2)-C6 fungal-type domain-containing protein</fullName>
    </recommendedName>
</protein>
<dbReference type="SUPFAM" id="SSF57701">
    <property type="entry name" value="Zn2/Cys6 DNA-binding domain"/>
    <property type="match status" value="1"/>
</dbReference>
<dbReference type="KEGG" id="sapo:SAPIO_CDS0868"/>
<evidence type="ECO:0000256" key="1">
    <source>
        <dbReference type="ARBA" id="ARBA00004123"/>
    </source>
</evidence>
<accession>A0A084GFB7</accession>
<proteinExistence type="predicted"/>